<evidence type="ECO:0000256" key="1">
    <source>
        <dbReference type="SAM" id="SignalP"/>
    </source>
</evidence>
<proteinExistence type="predicted"/>
<organism evidence="2 3">
    <name type="scientific">Flammeovirga kamogawensis</name>
    <dbReference type="NCBI Taxonomy" id="373891"/>
    <lineage>
        <taxon>Bacteria</taxon>
        <taxon>Pseudomonadati</taxon>
        <taxon>Bacteroidota</taxon>
        <taxon>Cytophagia</taxon>
        <taxon>Cytophagales</taxon>
        <taxon>Flammeovirgaceae</taxon>
        <taxon>Flammeovirga</taxon>
    </lineage>
</organism>
<dbReference type="Proteomes" id="UP000682802">
    <property type="component" value="Chromosome 2"/>
</dbReference>
<accession>A0ABX8H2I7</accession>
<sequence>MNTKTLLGTALLIGAVSLNTLADNPIKKKNKIRKGYKTTTVVKTDKTVQSNNDNVVMTKNRKGAYHIQNKNGVNTLNEAQGVNAGKTVDQTPGVYPYMKWNK</sequence>
<feature type="signal peptide" evidence="1">
    <location>
        <begin position="1"/>
        <end position="22"/>
    </location>
</feature>
<feature type="chain" id="PRO_5047506864" description="DUF2782 domain-containing protein" evidence="1">
    <location>
        <begin position="23"/>
        <end position="102"/>
    </location>
</feature>
<evidence type="ECO:0000313" key="3">
    <source>
        <dbReference type="Proteomes" id="UP000682802"/>
    </source>
</evidence>
<gene>
    <name evidence="2" type="ORF">KM029_19065</name>
</gene>
<protein>
    <recommendedName>
        <fullName evidence="4">DUF2782 domain-containing protein</fullName>
    </recommendedName>
</protein>
<evidence type="ECO:0008006" key="4">
    <source>
        <dbReference type="Google" id="ProtNLM"/>
    </source>
</evidence>
<name>A0ABX8H2I7_9BACT</name>
<reference evidence="2 3" key="1">
    <citation type="submission" date="2021-05" db="EMBL/GenBank/DDBJ databases">
        <title>Comparative genomic studies on the polysaccharide-degrading batcterial strains of the Flammeovirga genus.</title>
        <authorList>
            <person name="Zewei F."/>
            <person name="Zheng Z."/>
            <person name="Yu L."/>
            <person name="Ruyue G."/>
            <person name="Yanhong M."/>
            <person name="Yuanyuan C."/>
            <person name="Jingyan G."/>
            <person name="Wenjun H."/>
        </authorList>
    </citation>
    <scope>NUCLEOTIDE SEQUENCE [LARGE SCALE GENOMIC DNA]</scope>
    <source>
        <strain evidence="2 3">YS10</strain>
    </source>
</reference>
<evidence type="ECO:0000313" key="2">
    <source>
        <dbReference type="EMBL" id="QWG09782.1"/>
    </source>
</evidence>
<keyword evidence="1" id="KW-0732">Signal</keyword>
<keyword evidence="3" id="KW-1185">Reference proteome</keyword>
<dbReference type="EMBL" id="CP076129">
    <property type="protein sequence ID" value="QWG09782.1"/>
    <property type="molecule type" value="Genomic_DNA"/>
</dbReference>
<dbReference type="RefSeq" id="WP_144076448.1">
    <property type="nucleotide sequence ID" value="NZ_CP076129.1"/>
</dbReference>